<dbReference type="SUPFAM" id="SSF89562">
    <property type="entry name" value="RraA-like"/>
    <property type="match status" value="1"/>
</dbReference>
<organism evidence="6">
    <name type="scientific">uncultured Woeseiaceae bacterium</name>
    <dbReference type="NCBI Taxonomy" id="1983305"/>
    <lineage>
        <taxon>Bacteria</taxon>
        <taxon>Pseudomonadati</taxon>
        <taxon>Pseudomonadota</taxon>
        <taxon>Gammaproteobacteria</taxon>
        <taxon>Woeseiales</taxon>
        <taxon>Woeseiaceae</taxon>
        <taxon>environmental samples</taxon>
    </lineage>
</organism>
<dbReference type="InterPro" id="IPR006311">
    <property type="entry name" value="TAT_signal"/>
</dbReference>
<keyword evidence="5" id="KW-0460">Magnesium</keyword>
<proteinExistence type="predicted"/>
<dbReference type="CDD" id="cd16841">
    <property type="entry name" value="RraA_family"/>
    <property type="match status" value="1"/>
</dbReference>
<sequence length="246" mass="25156">MDNKILNHSRRSFLVTGAALVAASGTSVATKNARPAEPGDVTVSTLADALNRVGLDPMALAMTPEIKPLTSGSGTILGPAVITKWEAGKGRMTPDDVRTFIFDLLDHAASGSFWIVAGGADRMLSLFGGVIGVACKRNGIVGALTDNACRDIATFEATGFPVFGKTAVPYGPGAFARPVAANVPVVCGGVEVHPGDYVAADADGAIVIPGDVYSEVMDAASGVLAKEQQVLDKIAAGLSLAEAYKL</sequence>
<reference evidence="6" key="1">
    <citation type="submission" date="2019-07" db="EMBL/GenBank/DDBJ databases">
        <authorList>
            <person name="Weber M."/>
            <person name="Kostadinov I."/>
            <person name="Kostadinov D I."/>
        </authorList>
    </citation>
    <scope>NUCLEOTIDE SEQUENCE</scope>
    <source>
        <strain evidence="6">Gfbio:sag-sample-m06:053724c1-46a9-4a36-b237-ea2bf867836b</strain>
    </source>
</reference>
<dbReference type="PROSITE" id="PS51318">
    <property type="entry name" value="TAT"/>
    <property type="match status" value="1"/>
</dbReference>
<comment type="cofactor">
    <cofactor evidence="1">
        <name>a divalent metal cation</name>
        <dbReference type="ChEBI" id="CHEBI:60240"/>
    </cofactor>
</comment>
<dbReference type="Gene3D" id="3.50.30.40">
    <property type="entry name" value="Ribonuclease E inhibitor RraA/RraA-like"/>
    <property type="match status" value="1"/>
</dbReference>
<feature type="binding site" evidence="5">
    <location>
        <begin position="128"/>
        <end position="131"/>
    </location>
    <ligand>
        <name>substrate</name>
    </ligand>
</feature>
<dbReference type="InterPro" id="IPR036704">
    <property type="entry name" value="RraA/RraA-like_sf"/>
</dbReference>
<dbReference type="InterPro" id="IPR005493">
    <property type="entry name" value="RraA/RraA-like"/>
</dbReference>
<evidence type="ECO:0000256" key="2">
    <source>
        <dbReference type="ARBA" id="ARBA00016549"/>
    </source>
</evidence>
<evidence type="ECO:0000256" key="1">
    <source>
        <dbReference type="ARBA" id="ARBA00001968"/>
    </source>
</evidence>
<feature type="binding site" evidence="5">
    <location>
        <position position="150"/>
    </location>
    <ligand>
        <name>substrate</name>
    </ligand>
</feature>
<comment type="cofactor">
    <cofactor evidence="5">
        <name>Mg(2+)</name>
        <dbReference type="ChEBI" id="CHEBI:18420"/>
    </cofactor>
</comment>
<dbReference type="EMBL" id="LR633967">
    <property type="protein sequence ID" value="VUX56049.1"/>
    <property type="molecule type" value="Genomic_DNA"/>
</dbReference>
<evidence type="ECO:0000256" key="4">
    <source>
        <dbReference type="ARBA" id="ARBA00030169"/>
    </source>
</evidence>
<protein>
    <recommendedName>
        <fullName evidence="2">Putative 4-hydroxy-4-methyl-2-oxoglutarate aldolase</fullName>
    </recommendedName>
    <alternativeName>
        <fullName evidence="3">Regulator of ribonuclease activity homolog</fullName>
    </alternativeName>
    <alternativeName>
        <fullName evidence="4">RraA-like protein</fullName>
    </alternativeName>
</protein>
<feature type="binding site" evidence="5">
    <location>
        <position position="151"/>
    </location>
    <ligand>
        <name>Mg(2+)</name>
        <dbReference type="ChEBI" id="CHEBI:18420"/>
    </ligand>
</feature>
<dbReference type="GO" id="GO:0046872">
    <property type="term" value="F:metal ion binding"/>
    <property type="evidence" value="ECO:0007669"/>
    <property type="project" value="UniProtKB-KW"/>
</dbReference>
<keyword evidence="5" id="KW-0479">Metal-binding</keyword>
<name>A0A7D9D344_9GAMM</name>
<accession>A0A7D9D344</accession>
<evidence type="ECO:0000313" key="6">
    <source>
        <dbReference type="EMBL" id="VUX56049.1"/>
    </source>
</evidence>
<evidence type="ECO:0000256" key="3">
    <source>
        <dbReference type="ARBA" id="ARBA00029596"/>
    </source>
</evidence>
<gene>
    <name evidence="6" type="ORF">JTBM06_V1_250009</name>
</gene>
<dbReference type="PANTHER" id="PTHR33254">
    <property type="entry name" value="4-HYDROXY-4-METHYL-2-OXOGLUTARATE ALDOLASE 3-RELATED"/>
    <property type="match status" value="1"/>
</dbReference>
<dbReference type="Pfam" id="PF03737">
    <property type="entry name" value="RraA-like"/>
    <property type="match status" value="1"/>
</dbReference>
<evidence type="ECO:0000256" key="5">
    <source>
        <dbReference type="PIRSR" id="PIRSR605493-1"/>
    </source>
</evidence>
<dbReference type="PANTHER" id="PTHR33254:SF4">
    <property type="entry name" value="4-HYDROXY-4-METHYL-2-OXOGLUTARATE ALDOLASE 3-RELATED"/>
    <property type="match status" value="1"/>
</dbReference>
<dbReference type="AlphaFoldDB" id="A0A7D9D344"/>